<gene>
    <name evidence="1" type="ORF">G3M78_04085</name>
</gene>
<evidence type="ECO:0000313" key="1">
    <source>
        <dbReference type="EMBL" id="QPJ64612.1"/>
    </source>
</evidence>
<reference evidence="2" key="1">
    <citation type="submission" date="2020-02" db="EMBL/GenBank/DDBJ databases">
        <title>Genomic and physiological characterization of two novel Nitrospinaceae genera.</title>
        <authorList>
            <person name="Mueller A.J."/>
            <person name="Jung M.-Y."/>
            <person name="Strachan C.R."/>
            <person name="Herbold C.W."/>
            <person name="Kirkegaard R.H."/>
            <person name="Daims H."/>
        </authorList>
    </citation>
    <scope>NUCLEOTIDE SEQUENCE [LARGE SCALE GENOMIC DNA]</scope>
</reference>
<dbReference type="KEGG" id="nva:G3M78_04085"/>
<proteinExistence type="predicted"/>
<sequence length="396" mass="43089">MSELVEQNRNVLQNYLDTGNYTAGYELMKAISAVATDANPNSTEFFNKAIGINGNDPTNFYNGLVRTIVEFASVNRGLTSDPNFDFESTFQANSDDLARTLIEQALGPEGFPTFETILTTDRQKMLEHFPGLEEEDYPGHTLAVQKLSPNSEFFNVIREEMETRGASNLPESLRKYEALASYLLNGAVGLYENVGNLDYETLKELVGVYFEIVGDPNREISDAFFKVNADFLLAETPPRIRLDPLTLDLDGDGLEVSDLNSSTVNFDLDNNGFAERTAWVGADDGLLALDRDANGTIDNGSELFGDATSINGGTGTAADGFAALSDLDSNADGVIDANDALFSDLKIWQDLNQNGVSDAGARYAGGRLSRLSPFSNLPYTTQNFNDSGKSSMQRAA</sequence>
<dbReference type="EMBL" id="CP048620">
    <property type="protein sequence ID" value="QPJ64612.1"/>
    <property type="molecule type" value="Genomic_DNA"/>
</dbReference>
<dbReference type="PANTHER" id="PTHR39431:SF1">
    <property type="entry name" value="FRPA_C-RELATED PROTEIN"/>
    <property type="match status" value="1"/>
</dbReference>
<protein>
    <recommendedName>
        <fullName evidence="3">Calcium-binding protein</fullName>
    </recommendedName>
</protein>
<dbReference type="AlphaFoldDB" id="A0A7T0C1E5"/>
<dbReference type="PANTHER" id="PTHR39431">
    <property type="entry name" value="FRPA/C-RELATED PROTEIN"/>
    <property type="match status" value="1"/>
</dbReference>
<dbReference type="Proteomes" id="UP000594464">
    <property type="component" value="Chromosome"/>
</dbReference>
<accession>A0A7T0C1E5</accession>
<evidence type="ECO:0008006" key="3">
    <source>
        <dbReference type="Google" id="ProtNLM"/>
    </source>
</evidence>
<organism evidence="1 2">
    <name type="scientific">Candidatus Nitrohelix vancouverensis</name>
    <dbReference type="NCBI Taxonomy" id="2705534"/>
    <lineage>
        <taxon>Bacteria</taxon>
        <taxon>Pseudomonadati</taxon>
        <taxon>Nitrospinota/Tectimicrobiota group</taxon>
        <taxon>Nitrospinota</taxon>
        <taxon>Nitrospinia</taxon>
        <taxon>Nitrospinales</taxon>
        <taxon>Nitrospinaceae</taxon>
        <taxon>Candidatus Nitrohelix</taxon>
    </lineage>
</organism>
<evidence type="ECO:0000313" key="2">
    <source>
        <dbReference type="Proteomes" id="UP000594464"/>
    </source>
</evidence>
<name>A0A7T0C1E5_9BACT</name>